<organism evidence="3 4">
    <name type="scientific">Toxoplasma gondii GAB2-2007-GAL-DOM2</name>
    <dbReference type="NCBI Taxonomy" id="1130820"/>
    <lineage>
        <taxon>Eukaryota</taxon>
        <taxon>Sar</taxon>
        <taxon>Alveolata</taxon>
        <taxon>Apicomplexa</taxon>
        <taxon>Conoidasida</taxon>
        <taxon>Coccidia</taxon>
        <taxon>Eucoccidiorida</taxon>
        <taxon>Eimeriorina</taxon>
        <taxon>Sarcocystidae</taxon>
        <taxon>Toxoplasma</taxon>
    </lineage>
</organism>
<feature type="compositionally biased region" description="Low complexity" evidence="1">
    <location>
        <begin position="136"/>
        <end position="148"/>
    </location>
</feature>
<evidence type="ECO:0000313" key="4">
    <source>
        <dbReference type="Proteomes" id="UP000028837"/>
    </source>
</evidence>
<sequence length="223" mass="23956">MASFLSVGLEDLPGGPAGDWRGHLAHTSPVLVAILLAMLALLGVFSRLLFSRPLRGFSALWRRLATWRIQHGFGSRMHLADIYADSEPDLEGGLGVGDVGVYVAADCCVVIHSPPAGDINAATDRVGSLLFKGEEPSTPSESWSTTESAGGANSLSNDEDDNLCESGDFSPRFVDRLFVRPAFVPELDLRSLKRVPMQDAEDFTSTIGSRFSRSGEILGIATY</sequence>
<comment type="caution">
    <text evidence="3">The sequence shown here is derived from an EMBL/GenBank/DDBJ whole genome shotgun (WGS) entry which is preliminary data.</text>
</comment>
<feature type="region of interest" description="Disordered" evidence="1">
    <location>
        <begin position="133"/>
        <end position="161"/>
    </location>
</feature>
<evidence type="ECO:0000256" key="1">
    <source>
        <dbReference type="SAM" id="MobiDB-lite"/>
    </source>
</evidence>
<gene>
    <name evidence="3" type="ORF">TGDOM2_315090</name>
</gene>
<protein>
    <submittedName>
        <fullName evidence="3">Putative transmembrane protein</fullName>
    </submittedName>
</protein>
<dbReference type="AlphaFoldDB" id="A0A086JXS0"/>
<evidence type="ECO:0000256" key="2">
    <source>
        <dbReference type="SAM" id="Phobius"/>
    </source>
</evidence>
<keyword evidence="2" id="KW-1133">Transmembrane helix</keyword>
<accession>A0A086JXS0</accession>
<keyword evidence="2" id="KW-0472">Membrane</keyword>
<proteinExistence type="predicted"/>
<dbReference type="EMBL" id="AHZU02001059">
    <property type="protein sequence ID" value="KFG36938.1"/>
    <property type="molecule type" value="Genomic_DNA"/>
</dbReference>
<evidence type="ECO:0000313" key="3">
    <source>
        <dbReference type="EMBL" id="KFG36938.1"/>
    </source>
</evidence>
<dbReference type="VEuPathDB" id="ToxoDB:TGDOM2_315090"/>
<dbReference type="OrthoDB" id="10339841at2759"/>
<keyword evidence="2 3" id="KW-0812">Transmembrane</keyword>
<feature type="transmembrane region" description="Helical" evidence="2">
    <location>
        <begin position="30"/>
        <end position="50"/>
    </location>
</feature>
<name>A0A086JXS0_TOXGO</name>
<reference evidence="3 4" key="1">
    <citation type="submission" date="2014-02" db="EMBL/GenBank/DDBJ databases">
        <authorList>
            <person name="Sibley D."/>
            <person name="Venepally P."/>
            <person name="Karamycheva S."/>
            <person name="Hadjithomas M."/>
            <person name="Khan A."/>
            <person name="Brunk B."/>
            <person name="Roos D."/>
            <person name="Caler E."/>
            <person name="Lorenzi H."/>
        </authorList>
    </citation>
    <scope>NUCLEOTIDE SEQUENCE [LARGE SCALE GENOMIC DNA]</scope>
    <source>
        <strain evidence="3 4">GAB2-2007-GAL-DOM2</strain>
    </source>
</reference>
<dbReference type="Proteomes" id="UP000028837">
    <property type="component" value="Unassembled WGS sequence"/>
</dbReference>